<name>A0ABX8JVQ9_9ENTR</name>
<sequence length="60" mass="6614">MNFTTLDTPGSLFQQAVWQGIARVGYGETSHYQALALPAKRGCLPMRKSTAERHISFSSV</sequence>
<dbReference type="EMBL" id="CP076838">
    <property type="protein sequence ID" value="QWW79514.1"/>
    <property type="molecule type" value="Genomic_DNA"/>
</dbReference>
<keyword evidence="2" id="KW-1185">Reference proteome</keyword>
<reference evidence="1 2" key="1">
    <citation type="submission" date="2021-06" db="EMBL/GenBank/DDBJ databases">
        <title>Leclercia pneumoniae sp. nov.</title>
        <authorList>
            <person name="Hoenemann M."/>
            <person name="Viehweger A."/>
            <person name="Dietze N."/>
        </authorList>
    </citation>
    <scope>NUCLEOTIDE SEQUENCE [LARGE SCALE GENOMIC DNA]</scope>
    <source>
        <strain evidence="2">49125</strain>
    </source>
</reference>
<accession>A0ABX8JVQ9</accession>
<organism evidence="1 2">
    <name type="scientific">Leclercia pneumoniae</name>
    <dbReference type="NCBI Taxonomy" id="2815358"/>
    <lineage>
        <taxon>Bacteria</taxon>
        <taxon>Pseudomonadati</taxon>
        <taxon>Pseudomonadota</taxon>
        <taxon>Gammaproteobacteria</taxon>
        <taxon>Enterobacterales</taxon>
        <taxon>Enterobacteriaceae</taxon>
        <taxon>Leclercia</taxon>
    </lineage>
</organism>
<dbReference type="RefSeq" id="WP_207292705.1">
    <property type="nucleotide sequence ID" value="NZ_CP071383.1"/>
</dbReference>
<gene>
    <name evidence="1" type="ORF">KQ929_20270</name>
</gene>
<protein>
    <submittedName>
        <fullName evidence="1">Uncharacterized protein</fullName>
    </submittedName>
</protein>
<evidence type="ECO:0000313" key="2">
    <source>
        <dbReference type="Proteomes" id="UP000683497"/>
    </source>
</evidence>
<dbReference type="Proteomes" id="UP000683497">
    <property type="component" value="Chromosome"/>
</dbReference>
<proteinExistence type="predicted"/>
<evidence type="ECO:0000313" key="1">
    <source>
        <dbReference type="EMBL" id="QWW79514.1"/>
    </source>
</evidence>